<reference evidence="5 6" key="1">
    <citation type="submission" date="2016-11" db="EMBL/GenBank/DDBJ databases">
        <authorList>
            <person name="Varghese N."/>
            <person name="Submissions S."/>
        </authorList>
    </citation>
    <scope>NUCLEOTIDE SEQUENCE [LARGE SCALE GENOMIC DNA]</scope>
    <source>
        <strain evidence="5 6">DSM 19027</strain>
    </source>
</reference>
<keyword evidence="3" id="KW-0949">S-adenosyl-L-methionine</keyword>
<keyword evidence="6" id="KW-1185">Reference proteome</keyword>
<dbReference type="GO" id="GO:0032259">
    <property type="term" value="P:methylation"/>
    <property type="evidence" value="ECO:0007669"/>
    <property type="project" value="UniProtKB-KW"/>
</dbReference>
<feature type="domain" description="Methyltransferase" evidence="4">
    <location>
        <begin position="1"/>
        <end position="88"/>
    </location>
</feature>
<dbReference type="InterPro" id="IPR041698">
    <property type="entry name" value="Methyltransf_25"/>
</dbReference>
<dbReference type="InterPro" id="IPR029063">
    <property type="entry name" value="SAM-dependent_MTases_sf"/>
</dbReference>
<dbReference type="CDD" id="cd02440">
    <property type="entry name" value="AdoMet_MTases"/>
    <property type="match status" value="1"/>
</dbReference>
<dbReference type="Proteomes" id="UP000324781">
    <property type="component" value="Unassembled WGS sequence"/>
</dbReference>
<accession>A0A1M6IDW2</accession>
<keyword evidence="1 5" id="KW-0489">Methyltransferase</keyword>
<evidence type="ECO:0000313" key="5">
    <source>
        <dbReference type="EMBL" id="SHJ32642.1"/>
    </source>
</evidence>
<dbReference type="PANTHER" id="PTHR43464:SF19">
    <property type="entry name" value="UBIQUINONE BIOSYNTHESIS O-METHYLTRANSFERASE, MITOCHONDRIAL"/>
    <property type="match status" value="1"/>
</dbReference>
<evidence type="ECO:0000259" key="4">
    <source>
        <dbReference type="Pfam" id="PF13649"/>
    </source>
</evidence>
<protein>
    <submittedName>
        <fullName evidence="5">Methyltransferase domain-containing protein</fullName>
    </submittedName>
</protein>
<dbReference type="EMBL" id="FQZP01000042">
    <property type="protein sequence ID" value="SHJ32642.1"/>
    <property type="molecule type" value="Genomic_DNA"/>
</dbReference>
<gene>
    <name evidence="5" type="ORF">SAMN05444373_10421</name>
</gene>
<proteinExistence type="predicted"/>
<dbReference type="GO" id="GO:0008168">
    <property type="term" value="F:methyltransferase activity"/>
    <property type="evidence" value="ECO:0007669"/>
    <property type="project" value="UniProtKB-KW"/>
</dbReference>
<organism evidence="5 6">
    <name type="scientific">Thermoclostridium caenicola</name>
    <dbReference type="NCBI Taxonomy" id="659425"/>
    <lineage>
        <taxon>Bacteria</taxon>
        <taxon>Bacillati</taxon>
        <taxon>Bacillota</taxon>
        <taxon>Clostridia</taxon>
        <taxon>Eubacteriales</taxon>
        <taxon>Oscillospiraceae</taxon>
        <taxon>Thermoclostridium</taxon>
    </lineage>
</organism>
<keyword evidence="2 5" id="KW-0808">Transferase</keyword>
<evidence type="ECO:0000256" key="2">
    <source>
        <dbReference type="ARBA" id="ARBA00022679"/>
    </source>
</evidence>
<evidence type="ECO:0000313" key="6">
    <source>
        <dbReference type="Proteomes" id="UP000324781"/>
    </source>
</evidence>
<dbReference type="Gene3D" id="3.40.50.150">
    <property type="entry name" value="Vaccinia Virus protein VP39"/>
    <property type="match status" value="1"/>
</dbReference>
<dbReference type="AlphaFoldDB" id="A0A1M6IDW2"/>
<sequence length="201" mass="23200">MGCGPGLYARKLSDTGYDVTGIDFSRRSIAYAREHDRKTKYIYQNYLEMEYNEAFDAILLIYCDYGALIPEERKTLLSKIHRALKPNGLFIFDVFTERTHNGKSDHTYWSWNENGGFWSGKPHLSLEAEYYYQEHMAKVKKAVVVTDNTIDEYLFWDTVFSRQTLLDEVAPSGLKLHSIYDDVCGSPYSGEADTLCLVLKK</sequence>
<dbReference type="Pfam" id="PF13649">
    <property type="entry name" value="Methyltransf_25"/>
    <property type="match status" value="1"/>
</dbReference>
<name>A0A1M6IDW2_9FIRM</name>
<evidence type="ECO:0000256" key="3">
    <source>
        <dbReference type="ARBA" id="ARBA00022691"/>
    </source>
</evidence>
<dbReference type="PANTHER" id="PTHR43464">
    <property type="entry name" value="METHYLTRANSFERASE"/>
    <property type="match status" value="1"/>
</dbReference>
<evidence type="ECO:0000256" key="1">
    <source>
        <dbReference type="ARBA" id="ARBA00022603"/>
    </source>
</evidence>
<dbReference type="SUPFAM" id="SSF53335">
    <property type="entry name" value="S-adenosyl-L-methionine-dependent methyltransferases"/>
    <property type="match status" value="1"/>
</dbReference>